<evidence type="ECO:0000313" key="1">
    <source>
        <dbReference type="EMBL" id="MBS9476233.1"/>
    </source>
</evidence>
<reference evidence="1" key="1">
    <citation type="submission" date="2021-05" db="EMBL/GenBank/DDBJ databases">
        <authorList>
            <person name="Sun Q."/>
            <person name="Inoue M."/>
        </authorList>
    </citation>
    <scope>NUCLEOTIDE SEQUENCE</scope>
    <source>
        <strain evidence="1">VKM B-3255</strain>
    </source>
</reference>
<dbReference type="Proteomes" id="UP001166585">
    <property type="component" value="Unassembled WGS sequence"/>
</dbReference>
<keyword evidence="2" id="KW-1185">Reference proteome</keyword>
<sequence length="145" mass="15226">MDMVKVTVLRSVPVSDDGIRLRDLVEGTDDVVRSDQFEDLRAEGYLVAAGEDAPTPQLVTIPSDPQAMVAPVTTTNGESVSTAPVAAIGGVGQPLEPVTIPSDWKNLHHATKKKLARSISGEDPADLAAAEVVIEAYLAEQAPKG</sequence>
<proteinExistence type="predicted"/>
<dbReference type="RefSeq" id="WP_213754090.1">
    <property type="nucleotide sequence ID" value="NZ_JAHCQH010000014.1"/>
</dbReference>
<protein>
    <recommendedName>
        <fullName evidence="3">Mu-like prophage FluMu N-terminal domain-containing protein</fullName>
    </recommendedName>
</protein>
<comment type="caution">
    <text evidence="1">The sequence shown here is derived from an EMBL/GenBank/DDBJ whole genome shotgun (WGS) entry which is preliminary data.</text>
</comment>
<organism evidence="1 2">
    <name type="scientific">Ancylobacter radicis</name>
    <dbReference type="NCBI Taxonomy" id="2836179"/>
    <lineage>
        <taxon>Bacteria</taxon>
        <taxon>Pseudomonadati</taxon>
        <taxon>Pseudomonadota</taxon>
        <taxon>Alphaproteobacteria</taxon>
        <taxon>Hyphomicrobiales</taxon>
        <taxon>Xanthobacteraceae</taxon>
        <taxon>Ancylobacter</taxon>
    </lineage>
</organism>
<evidence type="ECO:0000313" key="2">
    <source>
        <dbReference type="Proteomes" id="UP001166585"/>
    </source>
</evidence>
<evidence type="ECO:0008006" key="3">
    <source>
        <dbReference type="Google" id="ProtNLM"/>
    </source>
</evidence>
<name>A0ABS5R3J9_9HYPH</name>
<gene>
    <name evidence="1" type="ORF">KIP89_03845</name>
</gene>
<dbReference type="EMBL" id="JAHCQH010000014">
    <property type="protein sequence ID" value="MBS9476233.1"/>
    <property type="molecule type" value="Genomic_DNA"/>
</dbReference>
<accession>A0ABS5R3J9</accession>